<evidence type="ECO:0000259" key="1">
    <source>
        <dbReference type="Pfam" id="PF07883"/>
    </source>
</evidence>
<dbReference type="InterPro" id="IPR013096">
    <property type="entry name" value="Cupin_2"/>
</dbReference>
<dbReference type="Proteomes" id="UP000242699">
    <property type="component" value="Unassembled WGS sequence"/>
</dbReference>
<organism evidence="2 3">
    <name type="scientific">Sulfobacillus benefaciens</name>
    <dbReference type="NCBI Taxonomy" id="453960"/>
    <lineage>
        <taxon>Bacteria</taxon>
        <taxon>Bacillati</taxon>
        <taxon>Bacillota</taxon>
        <taxon>Clostridia</taxon>
        <taxon>Eubacteriales</taxon>
        <taxon>Clostridiales Family XVII. Incertae Sedis</taxon>
        <taxon>Sulfobacillus</taxon>
    </lineage>
</organism>
<name>A0A2T2X598_9FIRM</name>
<dbReference type="Gene3D" id="2.60.120.10">
    <property type="entry name" value="Jelly Rolls"/>
    <property type="match status" value="1"/>
</dbReference>
<reference evidence="2 3" key="1">
    <citation type="journal article" date="2014" name="BMC Genomics">
        <title>Comparison of environmental and isolate Sulfobacillus genomes reveals diverse carbon, sulfur, nitrogen, and hydrogen metabolisms.</title>
        <authorList>
            <person name="Justice N.B."/>
            <person name="Norman A."/>
            <person name="Brown C.T."/>
            <person name="Singh A."/>
            <person name="Thomas B.C."/>
            <person name="Banfield J.F."/>
        </authorList>
    </citation>
    <scope>NUCLEOTIDE SEQUENCE [LARGE SCALE GENOMIC DNA]</scope>
    <source>
        <strain evidence="2">AMDSBA1</strain>
    </source>
</reference>
<feature type="domain" description="Cupin type-2" evidence="1">
    <location>
        <begin position="166"/>
        <end position="231"/>
    </location>
</feature>
<dbReference type="Pfam" id="PF07883">
    <property type="entry name" value="Cupin_2"/>
    <property type="match status" value="1"/>
</dbReference>
<gene>
    <name evidence="2" type="ORF">C7B43_07680</name>
</gene>
<sequence>MGQLHVWRGGIALTKIVLATEVPEAPRLAVRWDLAWPLFLPDAVGDIPAGDGKQVVPLARWFWEAMGRVMGRLQPVCPEEVWCVVPPLSPAAEDLVIRLASFWSDKVVDYRKDPSDNNCWRAPVLNVFEEENQSEAQLRMTTVYQPGETARYAMPLLGVGRAFMRVEVVPPNSATARLHSHSAVDEYYLVLAGRALLRMGSHELEVGPGTLIGKPTGPDLTSHLVTSLGESVTVLDMEIWPDREFRTKDIVCYPDQREILWRGEGWRGAQVVSSLGSNDDLIRHYDDGYVRDDDGSWRPADIPGTNPRDRG</sequence>
<dbReference type="AlphaFoldDB" id="A0A2T2X598"/>
<dbReference type="InterPro" id="IPR014710">
    <property type="entry name" value="RmlC-like_jellyroll"/>
</dbReference>
<proteinExistence type="predicted"/>
<dbReference type="SUPFAM" id="SSF51182">
    <property type="entry name" value="RmlC-like cupins"/>
    <property type="match status" value="1"/>
</dbReference>
<comment type="caution">
    <text evidence="2">The sequence shown here is derived from an EMBL/GenBank/DDBJ whole genome shotgun (WGS) entry which is preliminary data.</text>
</comment>
<dbReference type="EMBL" id="PXYT01000014">
    <property type="protein sequence ID" value="PSR29662.1"/>
    <property type="molecule type" value="Genomic_DNA"/>
</dbReference>
<protein>
    <recommendedName>
        <fullName evidence="1">Cupin type-2 domain-containing protein</fullName>
    </recommendedName>
</protein>
<accession>A0A2T2X598</accession>
<dbReference type="InterPro" id="IPR011051">
    <property type="entry name" value="RmlC_Cupin_sf"/>
</dbReference>
<evidence type="ECO:0000313" key="2">
    <source>
        <dbReference type="EMBL" id="PSR29662.1"/>
    </source>
</evidence>
<evidence type="ECO:0000313" key="3">
    <source>
        <dbReference type="Proteomes" id="UP000242699"/>
    </source>
</evidence>